<reference evidence="4 5" key="1">
    <citation type="submission" date="2015-11" db="EMBL/GenBank/DDBJ databases">
        <title>Aspergillus lentulus strain IFM 54703T.</title>
        <authorList>
            <person name="Kusuya Y."/>
            <person name="Sakai K."/>
            <person name="Kamei K."/>
            <person name="Takahashi H."/>
            <person name="Yaguchi T."/>
        </authorList>
    </citation>
    <scope>NUCLEOTIDE SEQUENCE [LARGE SCALE GENOMIC DNA]</scope>
    <source>
        <strain evidence="4 5">IFM 54703</strain>
    </source>
</reference>
<evidence type="ECO:0000256" key="2">
    <source>
        <dbReference type="ARBA" id="ARBA00022840"/>
    </source>
</evidence>
<keyword evidence="2" id="KW-0067">ATP-binding</keyword>
<dbReference type="InterPro" id="IPR027417">
    <property type="entry name" value="P-loop_NTPase"/>
</dbReference>
<dbReference type="InterPro" id="IPR000330">
    <property type="entry name" value="SNF2_N"/>
</dbReference>
<gene>
    <name evidence="4" type="ORF">ALT_8479</name>
</gene>
<feature type="domain" description="SNF2 N-terminal" evidence="3">
    <location>
        <begin position="269"/>
        <end position="355"/>
    </location>
</feature>
<organism evidence="4 5">
    <name type="scientific">Aspergillus lentulus</name>
    <dbReference type="NCBI Taxonomy" id="293939"/>
    <lineage>
        <taxon>Eukaryota</taxon>
        <taxon>Fungi</taxon>
        <taxon>Dikarya</taxon>
        <taxon>Ascomycota</taxon>
        <taxon>Pezizomycotina</taxon>
        <taxon>Eurotiomycetes</taxon>
        <taxon>Eurotiomycetidae</taxon>
        <taxon>Eurotiales</taxon>
        <taxon>Aspergillaceae</taxon>
        <taxon>Aspergillus</taxon>
        <taxon>Aspergillus subgen. Fumigati</taxon>
    </lineage>
</organism>
<dbReference type="InterPro" id="IPR038718">
    <property type="entry name" value="SNF2-like_sf"/>
</dbReference>
<keyword evidence="1" id="KW-0547">Nucleotide-binding</keyword>
<accession>A0AAN4PQI9</accession>
<dbReference type="Pfam" id="PF00176">
    <property type="entry name" value="SNF2-rel_dom"/>
    <property type="match status" value="1"/>
</dbReference>
<evidence type="ECO:0000313" key="5">
    <source>
        <dbReference type="Proteomes" id="UP000051487"/>
    </source>
</evidence>
<evidence type="ECO:0000259" key="3">
    <source>
        <dbReference type="Pfam" id="PF00176"/>
    </source>
</evidence>
<proteinExistence type="predicted"/>
<dbReference type="Proteomes" id="UP000051487">
    <property type="component" value="Unassembled WGS sequence"/>
</dbReference>
<protein>
    <recommendedName>
        <fullName evidence="3">SNF2 N-terminal domain-containing protein</fullName>
    </recommendedName>
</protein>
<evidence type="ECO:0000256" key="1">
    <source>
        <dbReference type="ARBA" id="ARBA00022741"/>
    </source>
</evidence>
<sequence length="414" mass="46804">MANSNDNYGEGEYISAAEVVAAVRATRHEAEPIGTLKEDHIDPRQRRLVFLRSDYNGVATLRLVNSTIANTRPTLSTGARGTRGSVKWLQVDYFRELIQLSPLTFTKDKVEKYGKSRDAGYILGPAPKLHKTPLLADFDYRNLAIGHDTHFDIDFYAYDARSSGEWNVVGTCASRSTFERVYKSFPDRHPQLLLHGSLANQMLTRMIIFDPRRRPFSASKLERPSELERKEVSQSILDSLYETTGASGPTPRDATRFYTSNENWPVQNVLTTYQNLQIRHGPSAAKQCCEKRKLTYDPSQSPHGWDGCLSQLFSMAVFDEAHLLRNKGSQISTTAKWMKASVNLLLTATPFFNGVVIFSSRIKEAERLETVLAETQHSAPVIDCQETSMERHSHIQEFKTSATRSWVRLSPKPL</sequence>
<dbReference type="GO" id="GO:0005524">
    <property type="term" value="F:ATP binding"/>
    <property type="evidence" value="ECO:0007669"/>
    <property type="project" value="InterPro"/>
</dbReference>
<dbReference type="SUPFAM" id="SSF52540">
    <property type="entry name" value="P-loop containing nucleoside triphosphate hydrolases"/>
    <property type="match status" value="1"/>
</dbReference>
<dbReference type="Gene3D" id="3.40.50.10810">
    <property type="entry name" value="Tandem AAA-ATPase domain"/>
    <property type="match status" value="1"/>
</dbReference>
<dbReference type="AlphaFoldDB" id="A0AAN4PQI9"/>
<name>A0AAN4PQI9_ASPLE</name>
<evidence type="ECO:0000313" key="4">
    <source>
        <dbReference type="EMBL" id="GAQ11158.1"/>
    </source>
</evidence>
<comment type="caution">
    <text evidence="4">The sequence shown here is derived from an EMBL/GenBank/DDBJ whole genome shotgun (WGS) entry which is preliminary data.</text>
</comment>
<dbReference type="EMBL" id="BCLY01000016">
    <property type="protein sequence ID" value="GAQ11158.1"/>
    <property type="molecule type" value="Genomic_DNA"/>
</dbReference>